<gene>
    <name evidence="1" type="primary">ESF2_1</name>
    <name evidence="1" type="ORF">LPJ66_009055</name>
</gene>
<evidence type="ECO:0000313" key="2">
    <source>
        <dbReference type="Proteomes" id="UP001150581"/>
    </source>
</evidence>
<name>A0ACC1IAK3_9FUNG</name>
<organism evidence="1 2">
    <name type="scientific">Kickxella alabastrina</name>
    <dbReference type="NCBI Taxonomy" id="61397"/>
    <lineage>
        <taxon>Eukaryota</taxon>
        <taxon>Fungi</taxon>
        <taxon>Fungi incertae sedis</taxon>
        <taxon>Zoopagomycota</taxon>
        <taxon>Kickxellomycotina</taxon>
        <taxon>Kickxellomycetes</taxon>
        <taxon>Kickxellales</taxon>
        <taxon>Kickxellaceae</taxon>
        <taxon>Kickxella</taxon>
    </lineage>
</organism>
<proteinExistence type="predicted"/>
<protein>
    <submittedName>
        <fullName evidence="1">RNA-binding ATPase activator esf2</fullName>
    </submittedName>
</protein>
<keyword evidence="2" id="KW-1185">Reference proteome</keyword>
<dbReference type="Proteomes" id="UP001150581">
    <property type="component" value="Unassembled WGS sequence"/>
</dbReference>
<comment type="caution">
    <text evidence="1">The sequence shown here is derived from an EMBL/GenBank/DDBJ whole genome shotgun (WGS) entry which is preliminary data.</text>
</comment>
<sequence length="387" mass="42442">MSASKGSSSKFTAATVPAKSTLKKERQAADSSNSDAESDTGSDTGSDDEEEEEAGRSSMIRKRQQYDDDSDDSDSEAEAEAEAESVAVAVAVAENGSDQHLAESDNDSEASDDYFIGDLDDDDTSATAASSGKGSKDKLLSSKDIERAQKTEKKSGVVYMSRVPPFMKPAKVRHLLEKYGQIGRVYLVEEEDKRRKSRVKSGGNRRKQFDEGWIEFKNKKYARAVASMLNNTQMGGKKHGFYHDDLWNLKYLPKFKWRHLSEQLAGEKAAREQRLQSEVSQSRKELDAYVKNVGRAKMLGSMKAKREAKAKSGEEVVPMKDRSRNVWQRDVVVRGNGGNGGTAANGAGGDALDGAPGSKRRKTQGERQDDGAAQKRGSMASVLDRIF</sequence>
<evidence type="ECO:0000313" key="1">
    <source>
        <dbReference type="EMBL" id="KAJ1887553.1"/>
    </source>
</evidence>
<accession>A0ACC1IAK3</accession>
<reference evidence="1" key="1">
    <citation type="submission" date="2022-07" db="EMBL/GenBank/DDBJ databases">
        <title>Phylogenomic reconstructions and comparative analyses of Kickxellomycotina fungi.</title>
        <authorList>
            <person name="Reynolds N.K."/>
            <person name="Stajich J.E."/>
            <person name="Barry K."/>
            <person name="Grigoriev I.V."/>
            <person name="Crous P."/>
            <person name="Smith M.E."/>
        </authorList>
    </citation>
    <scope>NUCLEOTIDE SEQUENCE</scope>
    <source>
        <strain evidence="1">Benny 63K</strain>
    </source>
</reference>
<dbReference type="EMBL" id="JANBPG010001968">
    <property type="protein sequence ID" value="KAJ1887553.1"/>
    <property type="molecule type" value="Genomic_DNA"/>
</dbReference>